<dbReference type="AlphaFoldDB" id="A0A9Q9EPU3"/>
<reference evidence="2" key="1">
    <citation type="submission" date="2022-06" db="EMBL/GenBank/DDBJ databases">
        <title>Complete genome sequences of two strains of the flax pathogen Septoria linicola.</title>
        <authorList>
            <person name="Lapalu N."/>
            <person name="Simon A."/>
            <person name="Demenou B."/>
            <person name="Paumier D."/>
            <person name="Guillot M.-P."/>
            <person name="Gout L."/>
            <person name="Valade R."/>
        </authorList>
    </citation>
    <scope>NUCLEOTIDE SEQUENCE</scope>
    <source>
        <strain evidence="2">SE15195</strain>
    </source>
</reference>
<evidence type="ECO:0000313" key="2">
    <source>
        <dbReference type="EMBL" id="USW59131.1"/>
    </source>
</evidence>
<gene>
    <name evidence="2" type="ORF">Slin15195_G124500</name>
</gene>
<organism evidence="2 3">
    <name type="scientific">Septoria linicola</name>
    <dbReference type="NCBI Taxonomy" id="215465"/>
    <lineage>
        <taxon>Eukaryota</taxon>
        <taxon>Fungi</taxon>
        <taxon>Dikarya</taxon>
        <taxon>Ascomycota</taxon>
        <taxon>Pezizomycotina</taxon>
        <taxon>Dothideomycetes</taxon>
        <taxon>Dothideomycetidae</taxon>
        <taxon>Mycosphaerellales</taxon>
        <taxon>Mycosphaerellaceae</taxon>
        <taxon>Septoria</taxon>
    </lineage>
</organism>
<feature type="region of interest" description="Disordered" evidence="1">
    <location>
        <begin position="1"/>
        <end position="20"/>
    </location>
</feature>
<accession>A0A9Q9EPU3</accession>
<proteinExistence type="predicted"/>
<feature type="region of interest" description="Disordered" evidence="1">
    <location>
        <begin position="133"/>
        <end position="175"/>
    </location>
</feature>
<dbReference type="EMBL" id="CP099429">
    <property type="protein sequence ID" value="USW59131.1"/>
    <property type="molecule type" value="Genomic_DNA"/>
</dbReference>
<dbReference type="Proteomes" id="UP001056384">
    <property type="component" value="Chromosome 12"/>
</dbReference>
<protein>
    <submittedName>
        <fullName evidence="2">Uncharacterized protein</fullName>
    </submittedName>
</protein>
<name>A0A9Q9EPU3_9PEZI</name>
<feature type="compositionally biased region" description="Acidic residues" evidence="1">
    <location>
        <begin position="157"/>
        <end position="166"/>
    </location>
</feature>
<evidence type="ECO:0000256" key="1">
    <source>
        <dbReference type="SAM" id="MobiDB-lite"/>
    </source>
</evidence>
<sequence length="475" mass="52420">MDSATTNTKSPAAEPVSSQEVTPHPFTIYLQSYLTKAGLDEGFIKENITAQVILDSFQETQDTELGPARSLGGTPQLRNSDKVCTDHLQRFLITNGFKPEFAKQVTGPHIIDSILDVMPEELLAKTPNNQATTALDSTISPVGAPRKDSAFATSSDDSGDEDEDEDLPTKHRRTSRAKFVKDHSRGRITKYTKNPQLKLDLSKNYHEIKTACLACLEVSEDSVFNSNVSSEEYTVFLSDNSLYLARRFASISVTLARAEETKKAAEFGQFGLDLLGPALFNANVVLCEESEEEAESMLFSRMSAMDCIDVISAEWDGELAKEFGDLARSSGKDVAQLLEELTVDMTTAANNREWSAMVLKRRVASNITHKVKETDRASKTYQQGMPDWNIEVLNTCAAVDERRVKATVWTLARQAGVCKATPDIGQETIELVKWKRDGHLWVVQGLTGLKGCGGWSLNDQRPIINNLGTKTAPSR</sequence>
<evidence type="ECO:0000313" key="3">
    <source>
        <dbReference type="Proteomes" id="UP001056384"/>
    </source>
</evidence>
<keyword evidence="3" id="KW-1185">Reference proteome</keyword>